<dbReference type="AlphaFoldDB" id="A0A6B2NNV1"/>
<evidence type="ECO:0000259" key="1">
    <source>
        <dbReference type="Pfam" id="PF13579"/>
    </source>
</evidence>
<accession>A0A6B2NNV1</accession>
<protein>
    <submittedName>
        <fullName evidence="2">Glycosyltransferase family 4 protein</fullName>
    </submittedName>
</protein>
<dbReference type="InterPro" id="IPR050194">
    <property type="entry name" value="Glycosyltransferase_grp1"/>
</dbReference>
<feature type="domain" description="Glycosyltransferase subfamily 4-like N-terminal" evidence="1">
    <location>
        <begin position="9"/>
        <end position="160"/>
    </location>
</feature>
<dbReference type="GO" id="GO:0016757">
    <property type="term" value="F:glycosyltransferase activity"/>
    <property type="evidence" value="ECO:0007669"/>
    <property type="project" value="UniProtKB-ARBA"/>
</dbReference>
<dbReference type="PANTHER" id="PTHR45947">
    <property type="entry name" value="SULFOQUINOVOSYL TRANSFERASE SQD2"/>
    <property type="match status" value="1"/>
</dbReference>
<dbReference type="SUPFAM" id="SSF53756">
    <property type="entry name" value="UDP-Glycosyltransferase/glycogen phosphorylase"/>
    <property type="match status" value="1"/>
</dbReference>
<reference evidence="2" key="1">
    <citation type="submission" date="2020-02" db="EMBL/GenBank/DDBJ databases">
        <title>Delineation of the pyrene-degrading pathway in Roseobacter clade bacteria by genomic analysis.</title>
        <authorList>
            <person name="Zhou H."/>
            <person name="Wang H."/>
        </authorList>
    </citation>
    <scope>NUCLEOTIDE SEQUENCE</scope>
    <source>
        <strain evidence="2">PrR005</strain>
    </source>
</reference>
<sequence>MNVCETAQGGVGRYQDLLQALEPFGFSLSVLLPEADKGILRDSSRAATFQRSRRGPVAMWNLLRAFWLQRRQLRPDLYFFHSTFSLLPLMVLRLAGDRTPAVYCAHCWAASTLQADGWKARVVRFVEGNLCGLADLVVNVSASDAETAGKLGYRGHHVVVENAVGPPDPAARSDLFDRPASSRVNLLFVGRFDHQKGLDLLLSAYDLARSRNSDLHLHLVGGAVRGSEMPELGEGVSYHGWVGPDEIDSYYRSADALVVPSRWEGLPLVVPEGYRNGTPVMVARRSGMEKLVDEGKNGWSFPLEVTALADLLSKVGRYELAKMRPAAEKTYQDRFSQERFAAEMAENLHALLRRKRSKGTDSNE</sequence>
<proteinExistence type="predicted"/>
<dbReference type="EMBL" id="JAAGOX010000002">
    <property type="protein sequence ID" value="NDW43545.1"/>
    <property type="molecule type" value="Genomic_DNA"/>
</dbReference>
<dbReference type="Pfam" id="PF13692">
    <property type="entry name" value="Glyco_trans_1_4"/>
    <property type="match status" value="1"/>
</dbReference>
<comment type="caution">
    <text evidence="2">The sequence shown here is derived from an EMBL/GenBank/DDBJ whole genome shotgun (WGS) entry which is preliminary data.</text>
</comment>
<dbReference type="InterPro" id="IPR028098">
    <property type="entry name" value="Glyco_trans_4-like_N"/>
</dbReference>
<evidence type="ECO:0000313" key="2">
    <source>
        <dbReference type="EMBL" id="NDW43545.1"/>
    </source>
</evidence>
<name>A0A6B2NNV1_9RHOB</name>
<dbReference type="CDD" id="cd03801">
    <property type="entry name" value="GT4_PimA-like"/>
    <property type="match status" value="1"/>
</dbReference>
<dbReference type="Gene3D" id="3.40.50.2000">
    <property type="entry name" value="Glycogen Phosphorylase B"/>
    <property type="match status" value="2"/>
</dbReference>
<organism evidence="2">
    <name type="scientific">Ruegeria sp. PrR005</name>
    <dbReference type="NCBI Taxonomy" id="2706882"/>
    <lineage>
        <taxon>Bacteria</taxon>
        <taxon>Pseudomonadati</taxon>
        <taxon>Pseudomonadota</taxon>
        <taxon>Alphaproteobacteria</taxon>
        <taxon>Rhodobacterales</taxon>
        <taxon>Roseobacteraceae</taxon>
        <taxon>Ruegeria</taxon>
    </lineage>
</organism>
<dbReference type="Pfam" id="PF13579">
    <property type="entry name" value="Glyco_trans_4_4"/>
    <property type="match status" value="1"/>
</dbReference>
<dbReference type="PANTHER" id="PTHR45947:SF13">
    <property type="entry name" value="TRANSFERASE"/>
    <property type="match status" value="1"/>
</dbReference>
<keyword evidence="2" id="KW-0808">Transferase</keyword>
<gene>
    <name evidence="2" type="ORF">G0P99_01070</name>
</gene>
<dbReference type="RefSeq" id="WP_164126904.1">
    <property type="nucleotide sequence ID" value="NZ_JAAGOX010000002.1"/>
</dbReference>